<reference evidence="1" key="1">
    <citation type="submission" date="2020-02" db="EMBL/GenBank/DDBJ databases">
        <authorList>
            <person name="Meier V. D."/>
        </authorList>
    </citation>
    <scope>NUCLEOTIDE SEQUENCE</scope>
    <source>
        <strain evidence="1">AVDCRST_MAG35</strain>
    </source>
</reference>
<dbReference type="AlphaFoldDB" id="A0A6J4QDH9"/>
<gene>
    <name evidence="1" type="ORF">AVDCRST_MAG35-3176</name>
</gene>
<organism evidence="1">
    <name type="scientific">uncultured Quadrisphaera sp</name>
    <dbReference type="NCBI Taxonomy" id="904978"/>
    <lineage>
        <taxon>Bacteria</taxon>
        <taxon>Bacillati</taxon>
        <taxon>Actinomycetota</taxon>
        <taxon>Actinomycetes</taxon>
        <taxon>Kineosporiales</taxon>
        <taxon>Kineosporiaceae</taxon>
        <taxon>Quadrisphaera</taxon>
        <taxon>environmental samples</taxon>
    </lineage>
</organism>
<dbReference type="EMBL" id="CADCUY010000603">
    <property type="protein sequence ID" value="CAA9439980.1"/>
    <property type="molecule type" value="Genomic_DNA"/>
</dbReference>
<proteinExistence type="predicted"/>
<accession>A0A6J4QDH9</accession>
<protein>
    <submittedName>
        <fullName evidence="1">Uncharacterized protein</fullName>
    </submittedName>
</protein>
<evidence type="ECO:0000313" key="1">
    <source>
        <dbReference type="EMBL" id="CAA9439980.1"/>
    </source>
</evidence>
<name>A0A6J4QDH9_9ACTN</name>
<sequence>MVKTAAPPSALAAGWAPGETRHLQRCLRPTYRLALVAPGQRCLLWLSGAREPGVHAVGVLAGVPGGDGRVEVALHRLEEPLARAELLAEPAFAGAEVVRVPIGANPSYLTAAQLAPVLARLEPQARAAAGWV</sequence>